<reference evidence="1" key="1">
    <citation type="journal article" date="2020" name="Stud. Mycol.">
        <title>101 Dothideomycetes genomes: a test case for predicting lifestyles and emergence of pathogens.</title>
        <authorList>
            <person name="Haridas S."/>
            <person name="Albert R."/>
            <person name="Binder M."/>
            <person name="Bloem J."/>
            <person name="Labutti K."/>
            <person name="Salamov A."/>
            <person name="Andreopoulos B."/>
            <person name="Baker S."/>
            <person name="Barry K."/>
            <person name="Bills G."/>
            <person name="Bluhm B."/>
            <person name="Cannon C."/>
            <person name="Castanera R."/>
            <person name="Culley D."/>
            <person name="Daum C."/>
            <person name="Ezra D."/>
            <person name="Gonzalez J."/>
            <person name="Henrissat B."/>
            <person name="Kuo A."/>
            <person name="Liang C."/>
            <person name="Lipzen A."/>
            <person name="Lutzoni F."/>
            <person name="Magnuson J."/>
            <person name="Mondo S."/>
            <person name="Nolan M."/>
            <person name="Ohm R."/>
            <person name="Pangilinan J."/>
            <person name="Park H.-J."/>
            <person name="Ramirez L."/>
            <person name="Alfaro M."/>
            <person name="Sun H."/>
            <person name="Tritt A."/>
            <person name="Yoshinaga Y."/>
            <person name="Zwiers L.-H."/>
            <person name="Turgeon B."/>
            <person name="Goodwin S."/>
            <person name="Spatafora J."/>
            <person name="Crous P."/>
            <person name="Grigoriev I."/>
        </authorList>
    </citation>
    <scope>NUCLEOTIDE SEQUENCE</scope>
    <source>
        <strain evidence="1">SCOH1-5</strain>
    </source>
</reference>
<evidence type="ECO:0000313" key="1">
    <source>
        <dbReference type="EMBL" id="KAF2211883.1"/>
    </source>
</evidence>
<proteinExistence type="predicted"/>
<organism evidence="1 2">
    <name type="scientific">Cercospora zeae-maydis SCOH1-5</name>
    <dbReference type="NCBI Taxonomy" id="717836"/>
    <lineage>
        <taxon>Eukaryota</taxon>
        <taxon>Fungi</taxon>
        <taxon>Dikarya</taxon>
        <taxon>Ascomycota</taxon>
        <taxon>Pezizomycotina</taxon>
        <taxon>Dothideomycetes</taxon>
        <taxon>Dothideomycetidae</taxon>
        <taxon>Mycosphaerellales</taxon>
        <taxon>Mycosphaerellaceae</taxon>
        <taxon>Cercospora</taxon>
    </lineage>
</organism>
<name>A0A6A6FEU4_9PEZI</name>
<keyword evidence="2" id="KW-1185">Reference proteome</keyword>
<evidence type="ECO:0000313" key="2">
    <source>
        <dbReference type="Proteomes" id="UP000799539"/>
    </source>
</evidence>
<protein>
    <submittedName>
        <fullName evidence="1">Uncharacterized protein</fullName>
    </submittedName>
</protein>
<dbReference type="Proteomes" id="UP000799539">
    <property type="component" value="Unassembled WGS sequence"/>
</dbReference>
<dbReference type="AlphaFoldDB" id="A0A6A6FEU4"/>
<accession>A0A6A6FEU4</accession>
<sequence>MPLCPSVCCVAILSPRSSCESALLVCRIRLLGAMNCLRGYEHDAQNTILVGAPP</sequence>
<gene>
    <name evidence="1" type="ORF">CERZMDRAFT_112196</name>
</gene>
<dbReference type="EMBL" id="ML992674">
    <property type="protein sequence ID" value="KAF2211883.1"/>
    <property type="molecule type" value="Genomic_DNA"/>
</dbReference>